<evidence type="ECO:0000256" key="4">
    <source>
        <dbReference type="ARBA" id="ARBA00024819"/>
    </source>
</evidence>
<organism evidence="6 7">
    <name type="scientific">Phrynosoma platyrhinos</name>
    <name type="common">Desert horned lizard</name>
    <dbReference type="NCBI Taxonomy" id="52577"/>
    <lineage>
        <taxon>Eukaryota</taxon>
        <taxon>Metazoa</taxon>
        <taxon>Chordata</taxon>
        <taxon>Craniata</taxon>
        <taxon>Vertebrata</taxon>
        <taxon>Euteleostomi</taxon>
        <taxon>Lepidosauria</taxon>
        <taxon>Squamata</taxon>
        <taxon>Bifurcata</taxon>
        <taxon>Unidentata</taxon>
        <taxon>Episquamata</taxon>
        <taxon>Toxicofera</taxon>
        <taxon>Iguania</taxon>
        <taxon>Phrynosomatidae</taxon>
        <taxon>Phrynosomatinae</taxon>
        <taxon>Phrynosoma</taxon>
    </lineage>
</organism>
<gene>
    <name evidence="6" type="ORF">JD844_015932</name>
</gene>
<name>A0ABQ7SJX7_PHRPL</name>
<reference evidence="6 7" key="1">
    <citation type="journal article" date="2022" name="Gigascience">
        <title>A chromosome-level genome assembly and annotation of the desert horned lizard, Phrynosoma platyrhinos, provides insight into chromosomal rearrangements among reptiles.</title>
        <authorList>
            <person name="Koochekian N."/>
            <person name="Ascanio A."/>
            <person name="Farleigh K."/>
            <person name="Card D.C."/>
            <person name="Schield D.R."/>
            <person name="Castoe T.A."/>
            <person name="Jezkova T."/>
        </authorList>
    </citation>
    <scope>NUCLEOTIDE SEQUENCE [LARGE SCALE GENOMIC DNA]</scope>
    <source>
        <strain evidence="6">NK-2021</strain>
    </source>
</reference>
<evidence type="ECO:0000313" key="7">
    <source>
        <dbReference type="Proteomes" id="UP000826234"/>
    </source>
</evidence>
<evidence type="ECO:0000313" key="6">
    <source>
        <dbReference type="EMBL" id="KAH0617552.1"/>
    </source>
</evidence>
<proteinExistence type="predicted"/>
<comment type="caution">
    <text evidence="6">The sequence shown here is derived from an EMBL/GenBank/DDBJ whole genome shotgun (WGS) entry which is preliminary data.</text>
</comment>
<evidence type="ECO:0000256" key="3">
    <source>
        <dbReference type="ARBA" id="ARBA00022490"/>
    </source>
</evidence>
<accession>A0ABQ7SJX7</accession>
<protein>
    <recommendedName>
        <fullName evidence="5">Cilia- and flagella-associated protein 418</fullName>
    </recommendedName>
</protein>
<keyword evidence="3" id="KW-0963">Cytoplasm</keyword>
<dbReference type="EMBL" id="JAIPUX010005289">
    <property type="protein sequence ID" value="KAH0617552.1"/>
    <property type="molecule type" value="Genomic_DNA"/>
</dbReference>
<dbReference type="InterPro" id="IPR029239">
    <property type="entry name" value="CFAP418"/>
</dbReference>
<dbReference type="PANTHER" id="PTHR33958">
    <property type="entry name" value="PROTEIN C8ORF37"/>
    <property type="match status" value="1"/>
</dbReference>
<comment type="subcellular location">
    <subcellularLocation>
        <location evidence="2">Cytoplasm</location>
    </subcellularLocation>
    <subcellularLocation>
        <location evidence="1">Photoreceptor inner segment</location>
    </subcellularLocation>
</comment>
<evidence type="ECO:0000256" key="5">
    <source>
        <dbReference type="ARBA" id="ARBA00026215"/>
    </source>
</evidence>
<sequence>FTKGASEEDLDDIIKDIIDEKSYTQNCVKQTSKLSSTVSENNITTIQAYGKRTCDQLRCTACDFRVSYYDDYQWDKSCDYLFFRNNMPEFSKLRAKMLMKNGSRAYACQCTWRSVDQLTDLSTDRQLRWVCSKHVE</sequence>
<dbReference type="Proteomes" id="UP000826234">
    <property type="component" value="Unassembled WGS sequence"/>
</dbReference>
<dbReference type="Pfam" id="PF14996">
    <property type="entry name" value="RMP"/>
    <property type="match status" value="1"/>
</dbReference>
<keyword evidence="7" id="KW-1185">Reference proteome</keyword>
<feature type="non-terminal residue" evidence="6">
    <location>
        <position position="1"/>
    </location>
</feature>
<evidence type="ECO:0000256" key="2">
    <source>
        <dbReference type="ARBA" id="ARBA00004496"/>
    </source>
</evidence>
<dbReference type="PANTHER" id="PTHR33958:SF1">
    <property type="entry name" value="CILIA- AND FLAGELLA-ASSOCIATED PROTEIN 418"/>
    <property type="match status" value="1"/>
</dbReference>
<comment type="function">
    <text evidence="4">May be involved in photoreceptor outer segment disk morphogenesis.</text>
</comment>
<evidence type="ECO:0000256" key="1">
    <source>
        <dbReference type="ARBA" id="ARBA00004437"/>
    </source>
</evidence>